<gene>
    <name evidence="2" type="ORF">GCM10011430_18350</name>
</gene>
<dbReference type="Proteomes" id="UP000627205">
    <property type="component" value="Unassembled WGS sequence"/>
</dbReference>
<feature type="signal peptide" evidence="1">
    <location>
        <begin position="1"/>
        <end position="20"/>
    </location>
</feature>
<accession>A0A8J3F6J8</accession>
<dbReference type="AlphaFoldDB" id="A0A8J3F6J8"/>
<keyword evidence="3" id="KW-1185">Reference proteome</keyword>
<evidence type="ECO:0000313" key="3">
    <source>
        <dbReference type="Proteomes" id="UP000627205"/>
    </source>
</evidence>
<dbReference type="EMBL" id="BMDP01000002">
    <property type="protein sequence ID" value="GGI54661.1"/>
    <property type="molecule type" value="Genomic_DNA"/>
</dbReference>
<evidence type="ECO:0000256" key="1">
    <source>
        <dbReference type="SAM" id="SignalP"/>
    </source>
</evidence>
<proteinExistence type="predicted"/>
<reference evidence="2" key="1">
    <citation type="journal article" date="2014" name="Int. J. Syst. Evol. Microbiol.">
        <title>Complete genome sequence of Corynebacterium casei LMG S-19264T (=DSM 44701T), isolated from a smear-ripened cheese.</title>
        <authorList>
            <consortium name="US DOE Joint Genome Institute (JGI-PGF)"/>
            <person name="Walter F."/>
            <person name="Albersmeier A."/>
            <person name="Kalinowski J."/>
            <person name="Ruckert C."/>
        </authorList>
    </citation>
    <scope>NUCLEOTIDE SEQUENCE</scope>
    <source>
        <strain evidence="2">CCM 7664</strain>
    </source>
</reference>
<comment type="caution">
    <text evidence="2">The sequence shown here is derived from an EMBL/GenBank/DDBJ whole genome shotgun (WGS) entry which is preliminary data.</text>
</comment>
<reference evidence="2" key="2">
    <citation type="submission" date="2020-09" db="EMBL/GenBank/DDBJ databases">
        <authorList>
            <person name="Sun Q."/>
            <person name="Sedlacek I."/>
        </authorList>
    </citation>
    <scope>NUCLEOTIDE SEQUENCE</scope>
    <source>
        <strain evidence="2">CCM 7664</strain>
    </source>
</reference>
<sequence>MNAKLSIVLAAMMVAGSAAAKLPPPDDAAKAKAAEAKNKTAWSGKVAAYKLCLVQDRVAAQYLKEKGKAKPNAQVPQCTNPGPYVPLANADVGVADAKPVPAAGAKK</sequence>
<dbReference type="RefSeq" id="WP_188420847.1">
    <property type="nucleotide sequence ID" value="NZ_BMDP01000002.1"/>
</dbReference>
<organism evidence="2 3">
    <name type="scientific">Oxalicibacterium solurbis</name>
    <dbReference type="NCBI Taxonomy" id="69280"/>
    <lineage>
        <taxon>Bacteria</taxon>
        <taxon>Pseudomonadati</taxon>
        <taxon>Pseudomonadota</taxon>
        <taxon>Betaproteobacteria</taxon>
        <taxon>Burkholderiales</taxon>
        <taxon>Oxalobacteraceae</taxon>
        <taxon>Oxalicibacterium</taxon>
    </lineage>
</organism>
<keyword evidence="1" id="KW-0732">Signal</keyword>
<name>A0A8J3F6J8_9BURK</name>
<protein>
    <submittedName>
        <fullName evidence="2">Uncharacterized protein</fullName>
    </submittedName>
</protein>
<evidence type="ECO:0000313" key="2">
    <source>
        <dbReference type="EMBL" id="GGI54661.1"/>
    </source>
</evidence>
<feature type="chain" id="PRO_5035263901" evidence="1">
    <location>
        <begin position="21"/>
        <end position="107"/>
    </location>
</feature>